<evidence type="ECO:0000313" key="3">
    <source>
        <dbReference type="EMBL" id="TYK93009.1"/>
    </source>
</evidence>
<dbReference type="Proteomes" id="UP000324058">
    <property type="component" value="Unassembled WGS sequence"/>
</dbReference>
<dbReference type="Pfam" id="PF02737">
    <property type="entry name" value="3HCDH_N"/>
    <property type="match status" value="1"/>
</dbReference>
<feature type="domain" description="3-hydroxyacyl-CoA dehydrogenase NAD binding" evidence="2">
    <location>
        <begin position="16"/>
        <end position="129"/>
    </location>
</feature>
<evidence type="ECO:0000256" key="1">
    <source>
        <dbReference type="ARBA" id="ARBA00009463"/>
    </source>
</evidence>
<dbReference type="PANTHER" id="PTHR48075:SF5">
    <property type="entry name" value="3-HYDROXYBUTYRYL-COA DEHYDROGENASE"/>
    <property type="match status" value="1"/>
</dbReference>
<dbReference type="AlphaFoldDB" id="A0A5S4TF91"/>
<name>A0A5S4TF91_STRPY</name>
<reference evidence="3 4" key="1">
    <citation type="submission" date="2019-02" db="EMBL/GenBank/DDBJ databases">
        <title>Novel genomic isolates of S. pyogenes and S. dysgalactiae subsp. equisimilis associated to necrotising fasciitis (NSTI).</title>
        <authorList>
            <person name="Barrantes I."/>
        </authorList>
    </citation>
    <scope>NUCLEOTIDE SEQUENCE [LARGE SCALE GENOMIC DNA]</scope>
    <source>
        <strain evidence="3 4">SPY2028</strain>
    </source>
</reference>
<evidence type="ECO:0000259" key="2">
    <source>
        <dbReference type="Pfam" id="PF02737"/>
    </source>
</evidence>
<feature type="non-terminal residue" evidence="3">
    <location>
        <position position="135"/>
    </location>
</feature>
<dbReference type="Gene3D" id="3.40.50.720">
    <property type="entry name" value="NAD(P)-binding Rossmann-like Domain"/>
    <property type="match status" value="1"/>
</dbReference>
<proteinExistence type="inferred from homology"/>
<dbReference type="SUPFAM" id="SSF51735">
    <property type="entry name" value="NAD(P)-binding Rossmann-fold domains"/>
    <property type="match status" value="1"/>
</dbReference>
<dbReference type="GO" id="GO:0016491">
    <property type="term" value="F:oxidoreductase activity"/>
    <property type="evidence" value="ECO:0007669"/>
    <property type="project" value="TreeGrafter"/>
</dbReference>
<evidence type="ECO:0000313" key="4">
    <source>
        <dbReference type="Proteomes" id="UP000324058"/>
    </source>
</evidence>
<dbReference type="InterPro" id="IPR036291">
    <property type="entry name" value="NAD(P)-bd_dom_sf"/>
</dbReference>
<accession>A0A5S4TF91</accession>
<dbReference type="PANTHER" id="PTHR48075">
    <property type="entry name" value="3-HYDROXYACYL-COA DEHYDROGENASE FAMILY PROTEIN"/>
    <property type="match status" value="1"/>
</dbReference>
<comment type="similarity">
    <text evidence="1">Belongs to the 3-hydroxyacyl-CoA dehydrogenase family.</text>
</comment>
<gene>
    <name evidence="3" type="ORF">E0F66_12155</name>
</gene>
<dbReference type="InterPro" id="IPR006176">
    <property type="entry name" value="3-OHacyl-CoA_DH_NAD-bd"/>
</dbReference>
<sequence>MQEDEQAVLSYIKKRLYEASYIQHFHFQSLEAYLEQRIDADLMIEAVVEDLEVKLSLLQRLSCQLGEHTFIATNTSSLSLEKIASSLNPDMTRRFLGLHFFAPVRQMPLVEVCYHSEFEEQYKPLIEEFVAKTLG</sequence>
<dbReference type="EMBL" id="SJLL01000442">
    <property type="protein sequence ID" value="TYK93009.1"/>
    <property type="molecule type" value="Genomic_DNA"/>
</dbReference>
<comment type="caution">
    <text evidence="3">The sequence shown here is derived from an EMBL/GenBank/DDBJ whole genome shotgun (WGS) entry which is preliminary data.</text>
</comment>
<dbReference type="GO" id="GO:0070403">
    <property type="term" value="F:NAD+ binding"/>
    <property type="evidence" value="ECO:0007669"/>
    <property type="project" value="InterPro"/>
</dbReference>
<protein>
    <submittedName>
        <fullName evidence="3">3-hydroxyacyl-CoA dehydrogenase/enoyl-CoA hydratase family protein</fullName>
    </submittedName>
</protein>
<organism evidence="3 4">
    <name type="scientific">Streptococcus pyogenes</name>
    <dbReference type="NCBI Taxonomy" id="1314"/>
    <lineage>
        <taxon>Bacteria</taxon>
        <taxon>Bacillati</taxon>
        <taxon>Bacillota</taxon>
        <taxon>Bacilli</taxon>
        <taxon>Lactobacillales</taxon>
        <taxon>Streptococcaceae</taxon>
        <taxon>Streptococcus</taxon>
    </lineage>
</organism>
<dbReference type="GO" id="GO:0006631">
    <property type="term" value="P:fatty acid metabolic process"/>
    <property type="evidence" value="ECO:0007669"/>
    <property type="project" value="InterPro"/>
</dbReference>